<dbReference type="Proteomes" id="UP000054558">
    <property type="component" value="Unassembled WGS sequence"/>
</dbReference>
<protein>
    <submittedName>
        <fullName evidence="2">Uncharacterized protein</fullName>
    </submittedName>
</protein>
<evidence type="ECO:0000313" key="3">
    <source>
        <dbReference type="Proteomes" id="UP000054558"/>
    </source>
</evidence>
<feature type="region of interest" description="Disordered" evidence="1">
    <location>
        <begin position="1"/>
        <end position="63"/>
    </location>
</feature>
<feature type="compositionally biased region" description="Basic and acidic residues" evidence="1">
    <location>
        <begin position="143"/>
        <end position="154"/>
    </location>
</feature>
<reference evidence="2 3" key="1">
    <citation type="journal article" date="2014" name="Nat. Commun.">
        <title>Klebsormidium flaccidum genome reveals primary factors for plant terrestrial adaptation.</title>
        <authorList>
            <person name="Hori K."/>
            <person name="Maruyama F."/>
            <person name="Fujisawa T."/>
            <person name="Togashi T."/>
            <person name="Yamamoto N."/>
            <person name="Seo M."/>
            <person name="Sato S."/>
            <person name="Yamada T."/>
            <person name="Mori H."/>
            <person name="Tajima N."/>
            <person name="Moriyama T."/>
            <person name="Ikeuchi M."/>
            <person name="Watanabe M."/>
            <person name="Wada H."/>
            <person name="Kobayashi K."/>
            <person name="Saito M."/>
            <person name="Masuda T."/>
            <person name="Sasaki-Sekimoto Y."/>
            <person name="Mashiguchi K."/>
            <person name="Awai K."/>
            <person name="Shimojima M."/>
            <person name="Masuda S."/>
            <person name="Iwai M."/>
            <person name="Nobusawa T."/>
            <person name="Narise T."/>
            <person name="Kondo S."/>
            <person name="Saito H."/>
            <person name="Sato R."/>
            <person name="Murakawa M."/>
            <person name="Ihara Y."/>
            <person name="Oshima-Yamada Y."/>
            <person name="Ohtaka K."/>
            <person name="Satoh M."/>
            <person name="Sonobe K."/>
            <person name="Ishii M."/>
            <person name="Ohtani R."/>
            <person name="Kanamori-Sato M."/>
            <person name="Honoki R."/>
            <person name="Miyazaki D."/>
            <person name="Mochizuki H."/>
            <person name="Umetsu J."/>
            <person name="Higashi K."/>
            <person name="Shibata D."/>
            <person name="Kamiya Y."/>
            <person name="Sato N."/>
            <person name="Nakamura Y."/>
            <person name="Tabata S."/>
            <person name="Ida S."/>
            <person name="Kurokawa K."/>
            <person name="Ohta H."/>
        </authorList>
    </citation>
    <scope>NUCLEOTIDE SEQUENCE [LARGE SCALE GENOMIC DNA]</scope>
    <source>
        <strain evidence="2 3">NIES-2285</strain>
    </source>
</reference>
<evidence type="ECO:0000313" key="2">
    <source>
        <dbReference type="EMBL" id="GAQ78431.1"/>
    </source>
</evidence>
<evidence type="ECO:0000256" key="1">
    <source>
        <dbReference type="SAM" id="MobiDB-lite"/>
    </source>
</evidence>
<organism evidence="2 3">
    <name type="scientific">Klebsormidium nitens</name>
    <name type="common">Green alga</name>
    <name type="synonym">Ulothrix nitens</name>
    <dbReference type="NCBI Taxonomy" id="105231"/>
    <lineage>
        <taxon>Eukaryota</taxon>
        <taxon>Viridiplantae</taxon>
        <taxon>Streptophyta</taxon>
        <taxon>Klebsormidiophyceae</taxon>
        <taxon>Klebsormidiales</taxon>
        <taxon>Klebsormidiaceae</taxon>
        <taxon>Klebsormidium</taxon>
    </lineage>
</organism>
<dbReference type="AlphaFoldDB" id="A0A1Y1HN68"/>
<proteinExistence type="predicted"/>
<sequence>MQSSAAHGLAKLAPQRAEEGVVQTGFDTWPEEDDETFDVSRPTGSRTRGFASPQKTRFAAVPLEDNEISSENWLEKCRSASRQGELMRSRSSSFDSHSHPVGSPTNLEYWGDELGFAPGEETPDVTGSRESFWTDTKVEDEEATWKEEAPARGKERQWLRRRLPGGKSVKIALADGGGKYASVEKAEGRVVQSIIRFGKKPTLMLVYARLMALEPVN</sequence>
<feature type="region of interest" description="Disordered" evidence="1">
    <location>
        <begin position="134"/>
        <end position="154"/>
    </location>
</feature>
<name>A0A1Y1HN68_KLENI</name>
<keyword evidence="3" id="KW-1185">Reference proteome</keyword>
<accession>A0A1Y1HN68</accession>
<dbReference type="EMBL" id="DF236962">
    <property type="protein sequence ID" value="GAQ78431.1"/>
    <property type="molecule type" value="Genomic_DNA"/>
</dbReference>
<gene>
    <name evidence="2" type="ORF">KFL_000130130</name>
</gene>